<dbReference type="PANTHER" id="PTHR43304:SF1">
    <property type="entry name" value="PAC DOMAIN-CONTAINING PROTEIN"/>
    <property type="match status" value="1"/>
</dbReference>
<dbReference type="SMART" id="SM00086">
    <property type="entry name" value="PAC"/>
    <property type="match status" value="3"/>
</dbReference>
<proteinExistence type="predicted"/>
<dbReference type="InterPro" id="IPR004358">
    <property type="entry name" value="Sig_transdc_His_kin-like_C"/>
</dbReference>
<dbReference type="InterPro" id="IPR011006">
    <property type="entry name" value="CheY-like_superfamily"/>
</dbReference>
<keyword evidence="13" id="KW-1185">Reference proteome</keyword>
<dbReference type="Pfam" id="PF00072">
    <property type="entry name" value="Response_reg"/>
    <property type="match status" value="1"/>
</dbReference>
<evidence type="ECO:0000313" key="12">
    <source>
        <dbReference type="EMBL" id="MFC5567587.1"/>
    </source>
</evidence>
<dbReference type="Proteomes" id="UP001596056">
    <property type="component" value="Unassembled WGS sequence"/>
</dbReference>
<organism evidence="12 13">
    <name type="scientific">Rubellimicrobium aerolatum</name>
    <dbReference type="NCBI Taxonomy" id="490979"/>
    <lineage>
        <taxon>Bacteria</taxon>
        <taxon>Pseudomonadati</taxon>
        <taxon>Pseudomonadota</taxon>
        <taxon>Alphaproteobacteria</taxon>
        <taxon>Rhodobacterales</taxon>
        <taxon>Roseobacteraceae</taxon>
        <taxon>Rubellimicrobium</taxon>
    </lineage>
</organism>
<dbReference type="NCBIfam" id="TIGR00229">
    <property type="entry name" value="sensory_box"/>
    <property type="match status" value="2"/>
</dbReference>
<dbReference type="Gene3D" id="3.40.50.2300">
    <property type="match status" value="1"/>
</dbReference>
<evidence type="ECO:0000313" key="13">
    <source>
        <dbReference type="Proteomes" id="UP001596056"/>
    </source>
</evidence>
<dbReference type="CDD" id="cd00130">
    <property type="entry name" value="PAS"/>
    <property type="match status" value="3"/>
</dbReference>
<feature type="domain" description="PAC" evidence="11">
    <location>
        <begin position="248"/>
        <end position="300"/>
    </location>
</feature>
<dbReference type="InterPro" id="IPR001789">
    <property type="entry name" value="Sig_transdc_resp-reg_receiver"/>
</dbReference>
<feature type="domain" description="PAC" evidence="11">
    <location>
        <begin position="375"/>
        <end position="427"/>
    </location>
</feature>
<dbReference type="PROSITE" id="PS50112">
    <property type="entry name" value="PAS"/>
    <property type="match status" value="1"/>
</dbReference>
<comment type="catalytic activity">
    <reaction evidence="1">
        <text>ATP + protein L-histidine = ADP + protein N-phospho-L-histidine.</text>
        <dbReference type="EC" id="2.7.13.3"/>
    </reaction>
</comment>
<dbReference type="SUPFAM" id="SSF52172">
    <property type="entry name" value="CheY-like"/>
    <property type="match status" value="1"/>
</dbReference>
<dbReference type="SMART" id="SM00448">
    <property type="entry name" value="REC"/>
    <property type="match status" value="1"/>
</dbReference>
<evidence type="ECO:0000256" key="5">
    <source>
        <dbReference type="ARBA" id="ARBA00022777"/>
    </source>
</evidence>
<keyword evidence="4" id="KW-0808">Transferase</keyword>
<feature type="coiled-coil region" evidence="7">
    <location>
        <begin position="560"/>
        <end position="587"/>
    </location>
</feature>
<dbReference type="PROSITE" id="PS50109">
    <property type="entry name" value="HIS_KIN"/>
    <property type="match status" value="1"/>
</dbReference>
<dbReference type="Gene3D" id="2.10.70.100">
    <property type="match status" value="1"/>
</dbReference>
<keyword evidence="7" id="KW-0175">Coiled coil</keyword>
<gene>
    <name evidence="12" type="ORF">ACFPOC_14330</name>
</gene>
<dbReference type="Pfam" id="PF00512">
    <property type="entry name" value="HisKA"/>
    <property type="match status" value="1"/>
</dbReference>
<name>A0ABW0SF70_9RHOB</name>
<accession>A0ABW0SF70</accession>
<feature type="domain" description="PAS" evidence="10">
    <location>
        <begin position="297"/>
        <end position="372"/>
    </location>
</feature>
<evidence type="ECO:0000259" key="10">
    <source>
        <dbReference type="PROSITE" id="PS50112"/>
    </source>
</evidence>
<evidence type="ECO:0000256" key="6">
    <source>
        <dbReference type="PROSITE-ProRule" id="PRU00169"/>
    </source>
</evidence>
<dbReference type="SUPFAM" id="SSF55874">
    <property type="entry name" value="ATPase domain of HSP90 chaperone/DNA topoisomerase II/histidine kinase"/>
    <property type="match status" value="1"/>
</dbReference>
<keyword evidence="3 6" id="KW-0597">Phosphoprotein</keyword>
<evidence type="ECO:0000256" key="3">
    <source>
        <dbReference type="ARBA" id="ARBA00022553"/>
    </source>
</evidence>
<comment type="caution">
    <text evidence="12">The sequence shown here is derived from an EMBL/GenBank/DDBJ whole genome shotgun (WGS) entry which is preliminary data.</text>
</comment>
<dbReference type="CDD" id="cd16919">
    <property type="entry name" value="HATPase_CckA-like"/>
    <property type="match status" value="1"/>
</dbReference>
<dbReference type="InterPro" id="IPR036890">
    <property type="entry name" value="HATPase_C_sf"/>
</dbReference>
<feature type="domain" description="Histidine kinase" evidence="8">
    <location>
        <begin position="596"/>
        <end position="820"/>
    </location>
</feature>
<evidence type="ECO:0000259" key="9">
    <source>
        <dbReference type="PROSITE" id="PS50110"/>
    </source>
</evidence>
<dbReference type="SMART" id="SM00387">
    <property type="entry name" value="HATPase_c"/>
    <property type="match status" value="1"/>
</dbReference>
<dbReference type="InterPro" id="IPR052162">
    <property type="entry name" value="Sensor_kinase/Photoreceptor"/>
</dbReference>
<protein>
    <recommendedName>
        <fullName evidence="2">histidine kinase</fullName>
        <ecNumber evidence="2">2.7.13.3</ecNumber>
    </recommendedName>
</protein>
<dbReference type="Gene3D" id="1.10.287.130">
    <property type="match status" value="1"/>
</dbReference>
<dbReference type="SUPFAM" id="SSF55785">
    <property type="entry name" value="PYP-like sensor domain (PAS domain)"/>
    <property type="match status" value="4"/>
</dbReference>
<dbReference type="Gene3D" id="3.30.565.10">
    <property type="entry name" value="Histidine kinase-like ATPase, C-terminal domain"/>
    <property type="match status" value="1"/>
</dbReference>
<dbReference type="Pfam" id="PF08448">
    <property type="entry name" value="PAS_4"/>
    <property type="match status" value="2"/>
</dbReference>
<dbReference type="InterPro" id="IPR035965">
    <property type="entry name" value="PAS-like_dom_sf"/>
</dbReference>
<evidence type="ECO:0000256" key="7">
    <source>
        <dbReference type="SAM" id="Coils"/>
    </source>
</evidence>
<dbReference type="Pfam" id="PF08447">
    <property type="entry name" value="PAS_3"/>
    <property type="match status" value="2"/>
</dbReference>
<evidence type="ECO:0000256" key="4">
    <source>
        <dbReference type="ARBA" id="ARBA00022679"/>
    </source>
</evidence>
<reference evidence="13" key="1">
    <citation type="journal article" date="2019" name="Int. J. Syst. Evol. Microbiol.">
        <title>The Global Catalogue of Microorganisms (GCM) 10K type strain sequencing project: providing services to taxonomists for standard genome sequencing and annotation.</title>
        <authorList>
            <consortium name="The Broad Institute Genomics Platform"/>
            <consortium name="The Broad Institute Genome Sequencing Center for Infectious Disease"/>
            <person name="Wu L."/>
            <person name="Ma J."/>
        </authorList>
    </citation>
    <scope>NUCLEOTIDE SEQUENCE [LARGE SCALE GENOMIC DNA]</scope>
    <source>
        <strain evidence="13">KACC 11588</strain>
    </source>
</reference>
<feature type="domain" description="PAC" evidence="11">
    <location>
        <begin position="506"/>
        <end position="558"/>
    </location>
</feature>
<dbReference type="Gene3D" id="3.30.450.20">
    <property type="entry name" value="PAS domain"/>
    <property type="match status" value="4"/>
</dbReference>
<dbReference type="InterPro" id="IPR000014">
    <property type="entry name" value="PAS"/>
</dbReference>
<dbReference type="CDD" id="cd00082">
    <property type="entry name" value="HisKA"/>
    <property type="match status" value="1"/>
</dbReference>
<feature type="modified residue" description="4-aspartylphosphate" evidence="6">
    <location>
        <position position="893"/>
    </location>
</feature>
<dbReference type="EMBL" id="JBHSNA010000016">
    <property type="protein sequence ID" value="MFC5567587.1"/>
    <property type="molecule type" value="Genomic_DNA"/>
</dbReference>
<dbReference type="InterPro" id="IPR000700">
    <property type="entry name" value="PAS-assoc_C"/>
</dbReference>
<feature type="domain" description="Response regulatory" evidence="9">
    <location>
        <begin position="843"/>
        <end position="958"/>
    </location>
</feature>
<dbReference type="EC" id="2.7.13.3" evidence="2"/>
<dbReference type="RefSeq" id="WP_209842312.1">
    <property type="nucleotide sequence ID" value="NZ_JAGGJP010000015.1"/>
</dbReference>
<dbReference type="InterPro" id="IPR013656">
    <property type="entry name" value="PAS_4"/>
</dbReference>
<dbReference type="SMART" id="SM00091">
    <property type="entry name" value="PAS"/>
    <property type="match status" value="3"/>
</dbReference>
<dbReference type="InterPro" id="IPR013655">
    <property type="entry name" value="PAS_fold_3"/>
</dbReference>
<dbReference type="InterPro" id="IPR003661">
    <property type="entry name" value="HisK_dim/P_dom"/>
</dbReference>
<keyword evidence="5" id="KW-0418">Kinase</keyword>
<sequence length="963" mass="105396">MPQIPGREESPVTRLARALDWAATPLGPPSGWPVPLRTLVGVMMGSNQPMFVAWGPGHTLIYNDAYAEVLASKHPGALGRGFLEVWGEIRDDLRPIVARALRGEPVQMDDITLTMMRKGYPEETHFAFSYTPIRDGVVEVAGFFCACQETTGQILAERRLRESEARAREDAERVRLALDAGAILGTWNWDLVADRFNADDRFAAAFGLDAELCRQGLPIEKVVETVHPEDKPGLMAAIAEVIGRGGPYAHQYRVKRQDGRYYWIEANGRVEMDGDGRAVRFPGVLLDVEARRAIETERDRVLRLLEVFAEAVPGVVYAKDRDGRMLIGNRGTTELIGKPPEQYLGRTDAEFLDDPAQGLAVMANDRRIMESGEAEQVEEEVRLPDGTPAWWLSTKAPLRDADGAVVGLIGSSVDITARKAAEAALAESEQRFRFALDAAGGIGTWDWDVTGDRVFTSEQFARMYGLDPDRARAGLPVEEYVAGIHPDDRPEAARRIAEAVTTGGDYQMEYRVQTRDGDVRWVIARGRCLLDAQARPVRFPGVTFDITERRAAEAALRELNGTLERRVAEAIAERERVEEALRQSQKMEAVGQLTGGIAHDFNNMLAAVVGSLDLLRRRIGDGDPRARRYVEAAMEGSRRAAVLTQRLLAFSRQQPLRPEPVDPNRLVQGMSDLLRRSLGAGIRLETVLSGGLWKASADPNQLENVILNLAVNARDAMPEGGRLTIETANAWLDSRYASEHMGIPAGQYVQISVSDTGTGMPPDVAARAFDPFFTTKPVGQGTGLGLSMVYGFVKQTGGHVKIYSEAGQGTTVKIYLPRLSGPEAEAAPEAANAQVPRGESQEVVLVVEDEPVVRQFTVDALGELGYGVLEAEGAEAALRLLDAHPEVTLLFTDIVMPETNGRKLADEALRRRPGLKVLFTTGYTRNAVVHNGVLDAGVHLIGKPFTLEELAAKLREVLDGMGG</sequence>
<dbReference type="PROSITE" id="PS50113">
    <property type="entry name" value="PAC"/>
    <property type="match status" value="3"/>
</dbReference>
<dbReference type="InterPro" id="IPR005467">
    <property type="entry name" value="His_kinase_dom"/>
</dbReference>
<dbReference type="InterPro" id="IPR003594">
    <property type="entry name" value="HATPase_dom"/>
</dbReference>
<dbReference type="PRINTS" id="PR00344">
    <property type="entry name" value="BCTRLSENSOR"/>
</dbReference>
<dbReference type="InterPro" id="IPR001610">
    <property type="entry name" value="PAC"/>
</dbReference>
<dbReference type="SUPFAM" id="SSF47384">
    <property type="entry name" value="Homodimeric domain of signal transducing histidine kinase"/>
    <property type="match status" value="1"/>
</dbReference>
<dbReference type="InterPro" id="IPR036097">
    <property type="entry name" value="HisK_dim/P_sf"/>
</dbReference>
<dbReference type="PANTHER" id="PTHR43304">
    <property type="entry name" value="PHYTOCHROME-LIKE PROTEIN CPH1"/>
    <property type="match status" value="1"/>
</dbReference>
<dbReference type="PROSITE" id="PS50110">
    <property type="entry name" value="RESPONSE_REGULATORY"/>
    <property type="match status" value="1"/>
</dbReference>
<evidence type="ECO:0000259" key="11">
    <source>
        <dbReference type="PROSITE" id="PS50113"/>
    </source>
</evidence>
<evidence type="ECO:0000259" key="8">
    <source>
        <dbReference type="PROSITE" id="PS50109"/>
    </source>
</evidence>
<evidence type="ECO:0000256" key="1">
    <source>
        <dbReference type="ARBA" id="ARBA00000085"/>
    </source>
</evidence>
<dbReference type="SMART" id="SM00388">
    <property type="entry name" value="HisKA"/>
    <property type="match status" value="1"/>
</dbReference>
<evidence type="ECO:0000256" key="2">
    <source>
        <dbReference type="ARBA" id="ARBA00012438"/>
    </source>
</evidence>
<dbReference type="Pfam" id="PF02518">
    <property type="entry name" value="HATPase_c"/>
    <property type="match status" value="1"/>
</dbReference>